<evidence type="ECO:0000256" key="1">
    <source>
        <dbReference type="ARBA" id="ARBA00022603"/>
    </source>
</evidence>
<organism evidence="5 6">
    <name type="scientific">Streptomyces spongiae</name>
    <dbReference type="NCBI Taxonomy" id="565072"/>
    <lineage>
        <taxon>Bacteria</taxon>
        <taxon>Bacillati</taxon>
        <taxon>Actinomycetota</taxon>
        <taxon>Actinomycetes</taxon>
        <taxon>Kitasatosporales</taxon>
        <taxon>Streptomycetaceae</taxon>
        <taxon>Streptomyces</taxon>
    </lineage>
</organism>
<dbReference type="Pfam" id="PF13649">
    <property type="entry name" value="Methyltransf_25"/>
    <property type="match status" value="1"/>
</dbReference>
<dbReference type="Gene3D" id="3.40.50.150">
    <property type="entry name" value="Vaccinia Virus protein VP39"/>
    <property type="match status" value="1"/>
</dbReference>
<dbReference type="InterPro" id="IPR023576">
    <property type="entry name" value="UbiE/COQ5_MeTrFase_CS"/>
</dbReference>
<accession>A0A5N8XMT1</accession>
<sequence>MFRFLGHLGWGDLVNIGYFTLPTLPAFLGGLASFQRTLARKSLALLDTVPGDVVLDAACGRGHTTAALADKGCQALGVDLQPQQIEWARERFGHRPRVSFAVADVTHLPEQAAGVELTQGSIDRVHCLEAAFHFGPDGRRAFLAESHRVLRPGGRLVLVDITWPDTAPQTLAEMDHDRLVRSTWKFDEFDTPATYVAHATAAGFQVHALLDWTRPVIHRSTQLLGLTSRLTSTQAGRRALRLRWPGLSELTHQDWTNVTAVMQAHQALGRTASYHALVCDKPDR</sequence>
<dbReference type="GO" id="GO:0032259">
    <property type="term" value="P:methylation"/>
    <property type="evidence" value="ECO:0007669"/>
    <property type="project" value="UniProtKB-KW"/>
</dbReference>
<evidence type="ECO:0000256" key="2">
    <source>
        <dbReference type="ARBA" id="ARBA00022679"/>
    </source>
</evidence>
<proteinExistence type="predicted"/>
<evidence type="ECO:0000313" key="6">
    <source>
        <dbReference type="Proteomes" id="UP000400924"/>
    </source>
</evidence>
<dbReference type="InterPro" id="IPR029063">
    <property type="entry name" value="SAM-dependent_MTases_sf"/>
</dbReference>
<dbReference type="EMBL" id="VJZC01000201">
    <property type="protein sequence ID" value="MPY60318.1"/>
    <property type="molecule type" value="Genomic_DNA"/>
</dbReference>
<dbReference type="GO" id="GO:0008168">
    <property type="term" value="F:methyltransferase activity"/>
    <property type="evidence" value="ECO:0007669"/>
    <property type="project" value="UniProtKB-KW"/>
</dbReference>
<dbReference type="PANTHER" id="PTHR44942">
    <property type="entry name" value="METHYLTRANSF_11 DOMAIN-CONTAINING PROTEIN"/>
    <property type="match status" value="1"/>
</dbReference>
<keyword evidence="3" id="KW-0949">S-adenosyl-L-methionine</keyword>
<protein>
    <submittedName>
        <fullName evidence="5">Class I SAM-dependent methyltransferase</fullName>
    </submittedName>
</protein>
<evidence type="ECO:0000313" key="5">
    <source>
        <dbReference type="EMBL" id="MPY60318.1"/>
    </source>
</evidence>
<keyword evidence="2 5" id="KW-0808">Transferase</keyword>
<keyword evidence="6" id="KW-1185">Reference proteome</keyword>
<dbReference type="OrthoDB" id="3636702at2"/>
<dbReference type="PANTHER" id="PTHR44942:SF4">
    <property type="entry name" value="METHYLTRANSFERASE TYPE 11 DOMAIN-CONTAINING PROTEIN"/>
    <property type="match status" value="1"/>
</dbReference>
<dbReference type="Proteomes" id="UP000400924">
    <property type="component" value="Unassembled WGS sequence"/>
</dbReference>
<reference evidence="5 6" key="1">
    <citation type="submission" date="2019-07" db="EMBL/GenBank/DDBJ databases">
        <title>New species of Amycolatopsis and Streptomyces.</title>
        <authorList>
            <person name="Duangmal K."/>
            <person name="Teo W.F.A."/>
            <person name="Lipun K."/>
        </authorList>
    </citation>
    <scope>NUCLEOTIDE SEQUENCE [LARGE SCALE GENOMIC DNA]</scope>
    <source>
        <strain evidence="5 6">NBRC 106415</strain>
    </source>
</reference>
<comment type="caution">
    <text evidence="5">The sequence shown here is derived from an EMBL/GenBank/DDBJ whole genome shotgun (WGS) entry which is preliminary data.</text>
</comment>
<keyword evidence="1 5" id="KW-0489">Methyltransferase</keyword>
<dbReference type="SUPFAM" id="SSF53335">
    <property type="entry name" value="S-adenosyl-L-methionine-dependent methyltransferases"/>
    <property type="match status" value="1"/>
</dbReference>
<dbReference type="CDD" id="cd02440">
    <property type="entry name" value="AdoMet_MTases"/>
    <property type="match status" value="1"/>
</dbReference>
<dbReference type="PROSITE" id="PS01184">
    <property type="entry name" value="UBIE_2"/>
    <property type="match status" value="1"/>
</dbReference>
<name>A0A5N8XMT1_9ACTN</name>
<dbReference type="InterPro" id="IPR051052">
    <property type="entry name" value="Diverse_substrate_MTase"/>
</dbReference>
<feature type="domain" description="Methyltransferase" evidence="4">
    <location>
        <begin position="54"/>
        <end position="154"/>
    </location>
</feature>
<evidence type="ECO:0000256" key="3">
    <source>
        <dbReference type="ARBA" id="ARBA00022691"/>
    </source>
</evidence>
<gene>
    <name evidence="5" type="ORF">FNH08_25010</name>
</gene>
<dbReference type="AlphaFoldDB" id="A0A5N8XMT1"/>
<dbReference type="InterPro" id="IPR041698">
    <property type="entry name" value="Methyltransf_25"/>
</dbReference>
<evidence type="ECO:0000259" key="4">
    <source>
        <dbReference type="Pfam" id="PF13649"/>
    </source>
</evidence>